<organism evidence="2 3">
    <name type="scientific">Scytonema hofmannii PCC 7110</name>
    <dbReference type="NCBI Taxonomy" id="128403"/>
    <lineage>
        <taxon>Bacteria</taxon>
        <taxon>Bacillati</taxon>
        <taxon>Cyanobacteriota</taxon>
        <taxon>Cyanophyceae</taxon>
        <taxon>Nostocales</taxon>
        <taxon>Scytonemataceae</taxon>
        <taxon>Scytonema</taxon>
    </lineage>
</organism>
<feature type="chain" id="PRO_5007300462" evidence="1">
    <location>
        <begin position="28"/>
        <end position="206"/>
    </location>
</feature>
<sequence length="206" mass="23317">MNLVWRLFSTLALQMSALAAISSVAIAQVTSVAHPEITKQKICSFDSIEDLLPPPLGEQSHLHFSYLAKQGFIQNPDGSWVCYVNDSQKIGRYYTLFKIQEIDQKLVASTFLDSGHLIAGQDNRSLDLFMMLIENHTNTSPVNRQVIRSSLESFITQVRSRKILPSHRGYLFDHPNHGFILYHPLLEGKLKGTAITINLDLPRRKN</sequence>
<gene>
    <name evidence="2" type="ORF">WA1_44955</name>
</gene>
<dbReference type="AlphaFoldDB" id="A0A139WWL3"/>
<comment type="caution">
    <text evidence="2">The sequence shown here is derived from an EMBL/GenBank/DDBJ whole genome shotgun (WGS) entry which is preliminary data.</text>
</comment>
<evidence type="ECO:0000313" key="3">
    <source>
        <dbReference type="Proteomes" id="UP000076925"/>
    </source>
</evidence>
<reference evidence="2 3" key="1">
    <citation type="journal article" date="2013" name="Genome Biol. Evol.">
        <title>Genomes of Stigonematalean cyanobacteria (subsection V) and the evolution of oxygenic photosynthesis from prokaryotes to plastids.</title>
        <authorList>
            <person name="Dagan T."/>
            <person name="Roettger M."/>
            <person name="Stucken K."/>
            <person name="Landan G."/>
            <person name="Koch R."/>
            <person name="Major P."/>
            <person name="Gould S.B."/>
            <person name="Goremykin V.V."/>
            <person name="Rippka R."/>
            <person name="Tandeau de Marsac N."/>
            <person name="Gugger M."/>
            <person name="Lockhart P.J."/>
            <person name="Allen J.F."/>
            <person name="Brune I."/>
            <person name="Maus I."/>
            <person name="Puhler A."/>
            <person name="Martin W.F."/>
        </authorList>
    </citation>
    <scope>NUCLEOTIDE SEQUENCE [LARGE SCALE GENOMIC DNA]</scope>
    <source>
        <strain evidence="2 3">PCC 7110</strain>
    </source>
</reference>
<keyword evidence="1" id="KW-0732">Signal</keyword>
<proteinExistence type="predicted"/>
<name>A0A139WWL3_9CYAN</name>
<evidence type="ECO:0000256" key="1">
    <source>
        <dbReference type="SAM" id="SignalP"/>
    </source>
</evidence>
<evidence type="ECO:0000313" key="2">
    <source>
        <dbReference type="EMBL" id="KYC36820.1"/>
    </source>
</evidence>
<dbReference type="Proteomes" id="UP000076925">
    <property type="component" value="Unassembled WGS sequence"/>
</dbReference>
<dbReference type="OrthoDB" id="482454at2"/>
<dbReference type="EMBL" id="ANNX02000047">
    <property type="protein sequence ID" value="KYC36820.1"/>
    <property type="molecule type" value="Genomic_DNA"/>
</dbReference>
<feature type="signal peptide" evidence="1">
    <location>
        <begin position="1"/>
        <end position="27"/>
    </location>
</feature>
<protein>
    <submittedName>
        <fullName evidence="2">Uncharacterized protein</fullName>
    </submittedName>
</protein>
<dbReference type="RefSeq" id="WP_017744059.1">
    <property type="nucleotide sequence ID" value="NZ_KQ976354.1"/>
</dbReference>
<accession>A0A139WWL3</accession>
<keyword evidence="3" id="KW-1185">Reference proteome</keyword>